<comment type="subcellular location">
    <subcellularLocation>
        <location evidence="1">Mitochondrion</location>
    </subcellularLocation>
</comment>
<dbReference type="GO" id="GO:0003735">
    <property type="term" value="F:structural constituent of ribosome"/>
    <property type="evidence" value="ECO:0007669"/>
    <property type="project" value="InterPro"/>
</dbReference>
<dbReference type="Proteomes" id="UP001381693">
    <property type="component" value="Unassembled WGS sequence"/>
</dbReference>
<organism evidence="5 6">
    <name type="scientific">Halocaridina rubra</name>
    <name type="common">Hawaiian red shrimp</name>
    <dbReference type="NCBI Taxonomy" id="373956"/>
    <lineage>
        <taxon>Eukaryota</taxon>
        <taxon>Metazoa</taxon>
        <taxon>Ecdysozoa</taxon>
        <taxon>Arthropoda</taxon>
        <taxon>Crustacea</taxon>
        <taxon>Multicrustacea</taxon>
        <taxon>Malacostraca</taxon>
        <taxon>Eumalacostraca</taxon>
        <taxon>Eucarida</taxon>
        <taxon>Decapoda</taxon>
        <taxon>Pleocyemata</taxon>
        <taxon>Caridea</taxon>
        <taxon>Atyoidea</taxon>
        <taxon>Atyidae</taxon>
        <taxon>Halocaridina</taxon>
    </lineage>
</organism>
<reference evidence="5 6" key="1">
    <citation type="submission" date="2023-11" db="EMBL/GenBank/DDBJ databases">
        <title>Halocaridina rubra genome assembly.</title>
        <authorList>
            <person name="Smith C."/>
        </authorList>
    </citation>
    <scope>NUCLEOTIDE SEQUENCE [LARGE SCALE GENOMIC DNA]</scope>
    <source>
        <strain evidence="5">EP-1</strain>
        <tissue evidence="5">Whole</tissue>
    </source>
</reference>
<evidence type="ECO:0000256" key="4">
    <source>
        <dbReference type="ARBA" id="ARBA00023274"/>
    </source>
</evidence>
<evidence type="ECO:0000256" key="3">
    <source>
        <dbReference type="ARBA" id="ARBA00023128"/>
    </source>
</evidence>
<evidence type="ECO:0000256" key="1">
    <source>
        <dbReference type="ARBA" id="ARBA00004173"/>
    </source>
</evidence>
<evidence type="ECO:0000313" key="6">
    <source>
        <dbReference type="Proteomes" id="UP001381693"/>
    </source>
</evidence>
<feature type="non-terminal residue" evidence="5">
    <location>
        <position position="151"/>
    </location>
</feature>
<keyword evidence="6" id="KW-1185">Reference proteome</keyword>
<accession>A0AAN8ZW01</accession>
<comment type="caution">
    <text evidence="5">The sequence shown here is derived from an EMBL/GenBank/DDBJ whole genome shotgun (WGS) entry which is preliminary data.</text>
</comment>
<dbReference type="PANTHER" id="PTHR13014">
    <property type="entry name" value="MITOCHONDRIAL 28S RIBOSOMAL PROTEIN S30/P52 PRO-APOTOTIC PROTEIN"/>
    <property type="match status" value="1"/>
</dbReference>
<dbReference type="AlphaFoldDB" id="A0AAN8ZW01"/>
<proteinExistence type="predicted"/>
<dbReference type="GO" id="GO:0005762">
    <property type="term" value="C:mitochondrial large ribosomal subunit"/>
    <property type="evidence" value="ECO:0007669"/>
    <property type="project" value="TreeGrafter"/>
</dbReference>
<evidence type="ECO:0000313" key="5">
    <source>
        <dbReference type="EMBL" id="KAK7019665.1"/>
    </source>
</evidence>
<name>A0AAN8ZW01_HALRR</name>
<dbReference type="PANTHER" id="PTHR13014:SF3">
    <property type="entry name" value="LARGE RIBOSOMAL SUBUNIT PROTEIN ML65"/>
    <property type="match status" value="1"/>
</dbReference>
<dbReference type="Pfam" id="PF07147">
    <property type="entry name" value="PDCD9"/>
    <property type="match status" value="1"/>
</dbReference>
<sequence length="151" mass="17546">MASPGTFRLRKTLKLPRFCAGIGTFQRNTYGTASISEYTAEPEYPPIRDTSREATRRRNKDVWHEKIKNLATVEQKFVELNMPKYYGYWSCHLKDTEAKINGLEFLKYATRTHIVESLPDNYYFDVKSEAEKLASDLQDKVEALIDLHFNG</sequence>
<keyword evidence="3" id="KW-0496">Mitochondrion</keyword>
<dbReference type="InterPro" id="IPR010793">
    <property type="entry name" value="Ribosomal_mL37/mL65"/>
</dbReference>
<keyword evidence="2" id="KW-0689">Ribosomal protein</keyword>
<dbReference type="EMBL" id="JAXCGZ010022988">
    <property type="protein sequence ID" value="KAK7019665.1"/>
    <property type="molecule type" value="Genomic_DNA"/>
</dbReference>
<evidence type="ECO:0000256" key="2">
    <source>
        <dbReference type="ARBA" id="ARBA00022980"/>
    </source>
</evidence>
<protein>
    <submittedName>
        <fullName evidence="5">Structural constituent of ribosome</fullName>
    </submittedName>
</protein>
<gene>
    <name evidence="5" type="primary">MRPS30</name>
    <name evidence="5" type="ORF">SK128_021355</name>
</gene>
<dbReference type="InterPro" id="IPR039982">
    <property type="entry name" value="Ribosomal_mL65"/>
</dbReference>
<keyword evidence="4" id="KW-0687">Ribonucleoprotein</keyword>
<dbReference type="GO" id="GO:0006412">
    <property type="term" value="P:translation"/>
    <property type="evidence" value="ECO:0007669"/>
    <property type="project" value="InterPro"/>
</dbReference>